<gene>
    <name evidence="2" type="ORF">FGO68_gene4109</name>
</gene>
<organism evidence="2 3">
    <name type="scientific">Halteria grandinella</name>
    <dbReference type="NCBI Taxonomy" id="5974"/>
    <lineage>
        <taxon>Eukaryota</taxon>
        <taxon>Sar</taxon>
        <taxon>Alveolata</taxon>
        <taxon>Ciliophora</taxon>
        <taxon>Intramacronucleata</taxon>
        <taxon>Spirotrichea</taxon>
        <taxon>Stichotrichia</taxon>
        <taxon>Sporadotrichida</taxon>
        <taxon>Halteriidae</taxon>
        <taxon>Halteria</taxon>
    </lineage>
</organism>
<proteinExistence type="predicted"/>
<dbReference type="Proteomes" id="UP000785679">
    <property type="component" value="Unassembled WGS sequence"/>
</dbReference>
<protein>
    <recommendedName>
        <fullName evidence="4">Transmembrane protein</fullName>
    </recommendedName>
</protein>
<dbReference type="AlphaFoldDB" id="A0A8J8P451"/>
<evidence type="ECO:0000313" key="3">
    <source>
        <dbReference type="Proteomes" id="UP000785679"/>
    </source>
</evidence>
<dbReference type="EMBL" id="RRYP01001622">
    <property type="protein sequence ID" value="TNV85694.1"/>
    <property type="molecule type" value="Genomic_DNA"/>
</dbReference>
<sequence>MCSAMAITNFSVNYVNFQPNMPQKMKTYTVGVMFDSQLIDAQINQMKAHFVDNFIFLFLTPFITIVGIALLLEVLFIVQFSRKIFKTINDLYDKIELLNKHYRKVNKRATKKTFKGKDQYVSGETVKTLENEHTLDEMLAERRMNQFERSGSIVVKDLEQGAQVDVLQDYEGQESCMEVTKLYRAANKLIKTLSLARTSMFMGNDNTALLNYNEVANLFLEKNAAGQNHNKLGIKKKILLPLEQEHSNLIPGFIHQDTLKIEENYNAPALPGSGNLAICYNNIACIQAKKSNFTKQGLYLTQSINIANQLATQRDTKKGESNIRLAYRYFNLGYSLYRQYMDALSNTQKGNARLILINSTYLDEYSIDLIGSQAIQILTQSLEYFQLQQRVVLSKKGYTHHTSHKNRSFKDICLFLNVSARFAKNFNCSQSKLKS</sequence>
<feature type="transmembrane region" description="Helical" evidence="1">
    <location>
        <begin position="54"/>
        <end position="78"/>
    </location>
</feature>
<accession>A0A8J8P451</accession>
<evidence type="ECO:0000256" key="1">
    <source>
        <dbReference type="SAM" id="Phobius"/>
    </source>
</evidence>
<reference evidence="2" key="1">
    <citation type="submission" date="2019-06" db="EMBL/GenBank/DDBJ databases">
        <authorList>
            <person name="Zheng W."/>
        </authorList>
    </citation>
    <scope>NUCLEOTIDE SEQUENCE</scope>
    <source>
        <strain evidence="2">QDHG01</strain>
    </source>
</reference>
<evidence type="ECO:0008006" key="4">
    <source>
        <dbReference type="Google" id="ProtNLM"/>
    </source>
</evidence>
<keyword evidence="3" id="KW-1185">Reference proteome</keyword>
<keyword evidence="1" id="KW-1133">Transmembrane helix</keyword>
<evidence type="ECO:0000313" key="2">
    <source>
        <dbReference type="EMBL" id="TNV85694.1"/>
    </source>
</evidence>
<name>A0A8J8P451_HALGN</name>
<keyword evidence="1" id="KW-0812">Transmembrane</keyword>
<keyword evidence="1" id="KW-0472">Membrane</keyword>
<comment type="caution">
    <text evidence="2">The sequence shown here is derived from an EMBL/GenBank/DDBJ whole genome shotgun (WGS) entry which is preliminary data.</text>
</comment>